<dbReference type="InterPro" id="IPR008183">
    <property type="entry name" value="Aldose_1/G6P_1-epimerase"/>
</dbReference>
<evidence type="ECO:0000256" key="8">
    <source>
        <dbReference type="PIRNR" id="PIRNR005096"/>
    </source>
</evidence>
<feature type="binding site" evidence="10">
    <location>
        <position position="245"/>
    </location>
    <ligand>
        <name>beta-D-galactose</name>
        <dbReference type="ChEBI" id="CHEBI:27667"/>
    </ligand>
</feature>
<evidence type="ECO:0000256" key="10">
    <source>
        <dbReference type="PIRSR" id="PIRSR005096-2"/>
    </source>
</evidence>
<evidence type="ECO:0000256" key="3">
    <source>
        <dbReference type="ARBA" id="ARBA00006206"/>
    </source>
</evidence>
<dbReference type="InterPro" id="IPR014718">
    <property type="entry name" value="GH-type_carb-bd"/>
</dbReference>
<dbReference type="EMBL" id="MWQY01000024">
    <property type="protein sequence ID" value="ORC31801.1"/>
    <property type="molecule type" value="Genomic_DNA"/>
</dbReference>
<dbReference type="InterPro" id="IPR011013">
    <property type="entry name" value="Gal_mutarotase_sf_dom"/>
</dbReference>
<proteinExistence type="inferred from homology"/>
<dbReference type="STRING" id="1963862.B4O97_16780"/>
<dbReference type="NCBIfam" id="NF008277">
    <property type="entry name" value="PRK11055.1"/>
    <property type="match status" value="1"/>
</dbReference>
<feature type="active site" description="Proton acceptor" evidence="9">
    <location>
        <position position="311"/>
    </location>
</feature>
<dbReference type="PANTHER" id="PTHR10091">
    <property type="entry name" value="ALDOSE-1-EPIMERASE"/>
    <property type="match status" value="1"/>
</dbReference>
<dbReference type="InterPro" id="IPR047215">
    <property type="entry name" value="Galactose_mutarotase-like"/>
</dbReference>
<dbReference type="PANTHER" id="PTHR10091:SF0">
    <property type="entry name" value="GALACTOSE MUTAROTASE"/>
    <property type="match status" value="1"/>
</dbReference>
<sequence>MTIERIPYGTTQSGDRVDAFVISNGEVAFQALTYGAVLSSVSSPDREGNPAELTLGFDDLTGWESAHPYFGGTIGRFANRIAEGRFSLDGKEYSLYTNNGAHHLHGGKEGFERKIWDGFPFQNEQEAGVKFSRTSPDGEEGYPGNLDVVVSYALSVNNELSISFEAATDAPTLVNLTNHAYWNLDGSGGGTSIVNHELLIHADSYVEVDKYAIPTGRILQVRQSPFDFRRRKTIAADIQSAGGYDHCYKLAESDPDEPALAAEVYSPDSGRVMKVYTTQPGLQFYTAEFLDGSIMLRGGISAKKRCALCLEAAGFPDSPNRPDFPSAVLRPGVRYTHKTIHHFSLA</sequence>
<dbReference type="Gene3D" id="2.70.98.10">
    <property type="match status" value="1"/>
</dbReference>
<evidence type="ECO:0000256" key="5">
    <source>
        <dbReference type="ARBA" id="ARBA00014165"/>
    </source>
</evidence>
<name>A0A1Y1RU27_9SPIO</name>
<gene>
    <name evidence="12" type="ORF">B4O97_16780</name>
</gene>
<evidence type="ECO:0000256" key="6">
    <source>
        <dbReference type="ARBA" id="ARBA00023235"/>
    </source>
</evidence>
<organism evidence="12 13">
    <name type="scientific">Marispirochaeta aestuarii</name>
    <dbReference type="NCBI Taxonomy" id="1963862"/>
    <lineage>
        <taxon>Bacteria</taxon>
        <taxon>Pseudomonadati</taxon>
        <taxon>Spirochaetota</taxon>
        <taxon>Spirochaetia</taxon>
        <taxon>Spirochaetales</taxon>
        <taxon>Spirochaetaceae</taxon>
        <taxon>Marispirochaeta</taxon>
    </lineage>
</organism>
<comment type="similarity">
    <text evidence="3 8">Belongs to the aldose epimerase family.</text>
</comment>
<evidence type="ECO:0000256" key="11">
    <source>
        <dbReference type="PIRSR" id="PIRSR005096-3"/>
    </source>
</evidence>
<dbReference type="Proteomes" id="UP000192343">
    <property type="component" value="Unassembled WGS sequence"/>
</dbReference>
<dbReference type="CDD" id="cd09019">
    <property type="entry name" value="galactose_mutarotase_like"/>
    <property type="match status" value="1"/>
</dbReference>
<evidence type="ECO:0000256" key="2">
    <source>
        <dbReference type="ARBA" id="ARBA00005028"/>
    </source>
</evidence>
<dbReference type="OrthoDB" id="9779408at2"/>
<keyword evidence="6 8" id="KW-0413">Isomerase</keyword>
<evidence type="ECO:0000256" key="4">
    <source>
        <dbReference type="ARBA" id="ARBA00013185"/>
    </source>
</evidence>
<comment type="pathway">
    <text evidence="2 8">Carbohydrate metabolism; hexose metabolism.</text>
</comment>
<dbReference type="SUPFAM" id="SSF74650">
    <property type="entry name" value="Galactose mutarotase-like"/>
    <property type="match status" value="1"/>
</dbReference>
<dbReference type="GO" id="GO:0005737">
    <property type="term" value="C:cytoplasm"/>
    <property type="evidence" value="ECO:0007669"/>
    <property type="project" value="TreeGrafter"/>
</dbReference>
<dbReference type="PROSITE" id="PS00545">
    <property type="entry name" value="ALDOSE_1_EPIMERASE"/>
    <property type="match status" value="1"/>
</dbReference>
<evidence type="ECO:0000256" key="1">
    <source>
        <dbReference type="ARBA" id="ARBA00001614"/>
    </source>
</evidence>
<evidence type="ECO:0000256" key="9">
    <source>
        <dbReference type="PIRSR" id="PIRSR005096-1"/>
    </source>
</evidence>
<dbReference type="UniPathway" id="UPA00242"/>
<protein>
    <recommendedName>
        <fullName evidence="5 8">Aldose 1-epimerase</fullName>
        <ecNumber evidence="4 8">5.1.3.3</ecNumber>
    </recommendedName>
</protein>
<reference evidence="12 13" key="1">
    <citation type="submission" date="2017-03" db="EMBL/GenBank/DDBJ databases">
        <title>Draft Genome sequence of Marispirochaeta sp. strain JC444.</title>
        <authorList>
            <person name="Shivani Y."/>
            <person name="Subhash Y."/>
            <person name="Sasikala C."/>
            <person name="Ramana C."/>
        </authorList>
    </citation>
    <scope>NUCLEOTIDE SEQUENCE [LARGE SCALE GENOMIC DNA]</scope>
    <source>
        <strain evidence="12 13">JC444</strain>
    </source>
</reference>
<feature type="binding site" evidence="11">
    <location>
        <begin position="179"/>
        <end position="181"/>
    </location>
    <ligand>
        <name>beta-D-galactose</name>
        <dbReference type="ChEBI" id="CHEBI:27667"/>
    </ligand>
</feature>
<keyword evidence="7 8" id="KW-0119">Carbohydrate metabolism</keyword>
<dbReference type="GO" id="GO:0004034">
    <property type="term" value="F:aldose 1-epimerase activity"/>
    <property type="evidence" value="ECO:0007669"/>
    <property type="project" value="UniProtKB-EC"/>
</dbReference>
<dbReference type="PIRSF" id="PIRSF005096">
    <property type="entry name" value="GALM"/>
    <property type="match status" value="1"/>
</dbReference>
<dbReference type="EC" id="5.1.3.3" evidence="4 8"/>
<evidence type="ECO:0000313" key="13">
    <source>
        <dbReference type="Proteomes" id="UP000192343"/>
    </source>
</evidence>
<keyword evidence="13" id="KW-1185">Reference proteome</keyword>
<feature type="binding site" evidence="11">
    <location>
        <begin position="79"/>
        <end position="80"/>
    </location>
    <ligand>
        <name>beta-D-galactose</name>
        <dbReference type="ChEBI" id="CHEBI:27667"/>
    </ligand>
</feature>
<feature type="active site" description="Proton donor" evidence="9">
    <location>
        <position position="179"/>
    </location>
</feature>
<dbReference type="GO" id="GO:0006006">
    <property type="term" value="P:glucose metabolic process"/>
    <property type="evidence" value="ECO:0007669"/>
    <property type="project" value="TreeGrafter"/>
</dbReference>
<dbReference type="Pfam" id="PF01263">
    <property type="entry name" value="Aldose_epim"/>
    <property type="match status" value="1"/>
</dbReference>
<dbReference type="GO" id="GO:0030246">
    <property type="term" value="F:carbohydrate binding"/>
    <property type="evidence" value="ECO:0007669"/>
    <property type="project" value="InterPro"/>
</dbReference>
<comment type="catalytic activity">
    <reaction evidence="1 8">
        <text>alpha-D-glucose = beta-D-glucose</text>
        <dbReference type="Rhea" id="RHEA:10264"/>
        <dbReference type="ChEBI" id="CHEBI:15903"/>
        <dbReference type="ChEBI" id="CHEBI:17925"/>
        <dbReference type="EC" id="5.1.3.3"/>
    </reaction>
</comment>
<dbReference type="RefSeq" id="WP_083052637.1">
    <property type="nucleotide sequence ID" value="NZ_MWQY01000024.1"/>
</dbReference>
<evidence type="ECO:0000313" key="12">
    <source>
        <dbReference type="EMBL" id="ORC31801.1"/>
    </source>
</evidence>
<dbReference type="AlphaFoldDB" id="A0A1Y1RU27"/>
<dbReference type="InterPro" id="IPR015443">
    <property type="entry name" value="Aldose_1-epimerase"/>
</dbReference>
<comment type="caution">
    <text evidence="12">The sequence shown here is derived from an EMBL/GenBank/DDBJ whole genome shotgun (WGS) entry which is preliminary data.</text>
</comment>
<accession>A0A1Y1RU27</accession>
<dbReference type="InterPro" id="IPR018052">
    <property type="entry name" value="Ald1_epimerase_CS"/>
</dbReference>
<evidence type="ECO:0000256" key="7">
    <source>
        <dbReference type="ARBA" id="ARBA00023277"/>
    </source>
</evidence>
<dbReference type="GO" id="GO:0033499">
    <property type="term" value="P:galactose catabolic process via UDP-galactose, Leloir pathway"/>
    <property type="evidence" value="ECO:0007669"/>
    <property type="project" value="TreeGrafter"/>
</dbReference>